<dbReference type="EMBL" id="AP018227">
    <property type="protein sequence ID" value="BAY81296.1"/>
    <property type="molecule type" value="Genomic_DNA"/>
</dbReference>
<keyword evidence="5 8" id="KW-0406">Ion transport</keyword>
<evidence type="ECO:0000256" key="2">
    <source>
        <dbReference type="ARBA" id="ARBA00022475"/>
    </source>
</evidence>
<dbReference type="PANTHER" id="PTHR35529:SF1">
    <property type="entry name" value="MANGANESE EFFLUX PUMP MNTP-RELATED"/>
    <property type="match status" value="1"/>
</dbReference>
<sequence length="186" mass="19957">MELSSSILLAFGLAADACAVSLSSGLTIRNIKISKAIKIALFFGIFQAIMPLIGWLAGLGIRSLVLSYNHWIIFAILSFLGGKMIFESFEDSDDEKPKFNCLEIYTLIALSIATSIDAFAAGLGLSILKSSILLTATTIGFITFTLSFIAVYIGHFCGDMFKQKVELIGGGSLIFLGTKILIDALV</sequence>
<keyword evidence="10" id="KW-1185">Reference proteome</keyword>
<evidence type="ECO:0000313" key="10">
    <source>
        <dbReference type="Proteomes" id="UP000218418"/>
    </source>
</evidence>
<dbReference type="InterPro" id="IPR003810">
    <property type="entry name" value="Mntp/YtaF"/>
</dbReference>
<feature type="transmembrane region" description="Helical" evidence="8">
    <location>
        <begin position="6"/>
        <end position="28"/>
    </location>
</feature>
<evidence type="ECO:0000256" key="6">
    <source>
        <dbReference type="ARBA" id="ARBA00023136"/>
    </source>
</evidence>
<proteinExistence type="inferred from homology"/>
<feature type="transmembrane region" description="Helical" evidence="8">
    <location>
        <begin position="68"/>
        <end position="86"/>
    </location>
</feature>
<protein>
    <recommendedName>
        <fullName evidence="8">Putative manganese efflux pump MntP</fullName>
    </recommendedName>
</protein>
<comment type="function">
    <text evidence="8">Probably functions as a manganese efflux pump.</text>
</comment>
<accession>A0A1Z4LJ82</accession>
<feature type="transmembrane region" description="Helical" evidence="8">
    <location>
        <begin position="133"/>
        <end position="153"/>
    </location>
</feature>
<keyword evidence="6 8" id="KW-0472">Membrane</keyword>
<dbReference type="GO" id="GO:0005384">
    <property type="term" value="F:manganese ion transmembrane transporter activity"/>
    <property type="evidence" value="ECO:0007669"/>
    <property type="project" value="UniProtKB-UniRule"/>
</dbReference>
<dbReference type="AlphaFoldDB" id="A0A1Z4LJ82"/>
<evidence type="ECO:0000256" key="1">
    <source>
        <dbReference type="ARBA" id="ARBA00022448"/>
    </source>
</evidence>
<keyword evidence="3 8" id="KW-0812">Transmembrane</keyword>
<keyword evidence="2 8" id="KW-1003">Cell membrane</keyword>
<name>A0A1Z4LJ82_9CYAN</name>
<evidence type="ECO:0000256" key="5">
    <source>
        <dbReference type="ARBA" id="ARBA00023065"/>
    </source>
</evidence>
<gene>
    <name evidence="8" type="primary">mntP</name>
    <name evidence="9" type="ORF">NIES267_07720</name>
</gene>
<dbReference type="PANTHER" id="PTHR35529">
    <property type="entry name" value="MANGANESE EFFLUX PUMP MNTP-RELATED"/>
    <property type="match status" value="1"/>
</dbReference>
<feature type="transmembrane region" description="Helical" evidence="8">
    <location>
        <begin position="107"/>
        <end position="127"/>
    </location>
</feature>
<keyword evidence="7 8" id="KW-0464">Manganese</keyword>
<reference evidence="9 10" key="1">
    <citation type="submission" date="2017-06" db="EMBL/GenBank/DDBJ databases">
        <title>Genome sequencing of cyanobaciteial culture collection at National Institute for Environmental Studies (NIES).</title>
        <authorList>
            <person name="Hirose Y."/>
            <person name="Shimura Y."/>
            <person name="Fujisawa T."/>
            <person name="Nakamura Y."/>
            <person name="Kawachi M."/>
        </authorList>
    </citation>
    <scope>NUCLEOTIDE SEQUENCE [LARGE SCALE GENOMIC DNA]</scope>
    <source>
        <strain evidence="9 10">NIES-267</strain>
    </source>
</reference>
<organism evidence="9 10">
    <name type="scientific">Calothrix parasitica NIES-267</name>
    <dbReference type="NCBI Taxonomy" id="1973488"/>
    <lineage>
        <taxon>Bacteria</taxon>
        <taxon>Bacillati</taxon>
        <taxon>Cyanobacteriota</taxon>
        <taxon>Cyanophyceae</taxon>
        <taxon>Nostocales</taxon>
        <taxon>Calotrichaceae</taxon>
        <taxon>Calothrix</taxon>
    </lineage>
</organism>
<dbReference type="Proteomes" id="UP000218418">
    <property type="component" value="Chromosome"/>
</dbReference>
<keyword evidence="1 8" id="KW-0813">Transport</keyword>
<dbReference type="Pfam" id="PF02659">
    <property type="entry name" value="Mntp"/>
    <property type="match status" value="1"/>
</dbReference>
<comment type="subcellular location">
    <subcellularLocation>
        <location evidence="8">Cell membrane</location>
        <topology evidence="8">Multi-pass membrane protein</topology>
    </subcellularLocation>
</comment>
<dbReference type="InterPro" id="IPR022929">
    <property type="entry name" value="Put_MntP"/>
</dbReference>
<dbReference type="HAMAP" id="MF_01521">
    <property type="entry name" value="MntP_pump"/>
    <property type="match status" value="1"/>
</dbReference>
<comment type="similarity">
    <text evidence="8">Belongs to the MntP (TC 9.B.29) family.</text>
</comment>
<dbReference type="GO" id="GO:0005886">
    <property type="term" value="C:plasma membrane"/>
    <property type="evidence" value="ECO:0007669"/>
    <property type="project" value="UniProtKB-SubCell"/>
</dbReference>
<keyword evidence="4 8" id="KW-1133">Transmembrane helix</keyword>
<dbReference type="OrthoDB" id="9811590at2"/>
<evidence type="ECO:0000313" key="9">
    <source>
        <dbReference type="EMBL" id="BAY81296.1"/>
    </source>
</evidence>
<evidence type="ECO:0000256" key="8">
    <source>
        <dbReference type="HAMAP-Rule" id="MF_01521"/>
    </source>
</evidence>
<evidence type="ECO:0000256" key="4">
    <source>
        <dbReference type="ARBA" id="ARBA00022989"/>
    </source>
</evidence>
<feature type="transmembrane region" description="Helical" evidence="8">
    <location>
        <begin position="40"/>
        <end position="62"/>
    </location>
</feature>
<evidence type="ECO:0000256" key="3">
    <source>
        <dbReference type="ARBA" id="ARBA00022692"/>
    </source>
</evidence>
<evidence type="ECO:0000256" key="7">
    <source>
        <dbReference type="ARBA" id="ARBA00023211"/>
    </source>
</evidence>